<sequence>MTSAASDRPRTGRPALTEARRAATRREVALAAARLFIENGYTATTVEDIAAAAGMGLRTFYRYFAGKEDVLAPLLALGTQAWADELAACPPEVPLCEALARSYRTATSRTAAAEGIAEADLRPLVRAVTQLPALRATWLRIQQDTEARLVPLLAARTGRAPDDLDVVLTAAMANTAVRLGTERWAASDEPGSAADVVERCLARIAAHTLL</sequence>
<dbReference type="InterPro" id="IPR009057">
    <property type="entry name" value="Homeodomain-like_sf"/>
</dbReference>
<dbReference type="PANTHER" id="PTHR30055">
    <property type="entry name" value="HTH-TYPE TRANSCRIPTIONAL REGULATOR RUTR"/>
    <property type="match status" value="1"/>
</dbReference>
<evidence type="ECO:0000256" key="3">
    <source>
        <dbReference type="ARBA" id="ARBA00023163"/>
    </source>
</evidence>
<name>A0A386ZGX8_9NOCA</name>
<organism evidence="7 8">
    <name type="scientific">Nocardia yunnanensis</name>
    <dbReference type="NCBI Taxonomy" id="2382165"/>
    <lineage>
        <taxon>Bacteria</taxon>
        <taxon>Bacillati</taxon>
        <taxon>Actinomycetota</taxon>
        <taxon>Actinomycetes</taxon>
        <taxon>Mycobacteriales</taxon>
        <taxon>Nocardiaceae</taxon>
        <taxon>Nocardia</taxon>
    </lineage>
</organism>
<dbReference type="OrthoDB" id="4143918at2"/>
<dbReference type="InterPro" id="IPR001647">
    <property type="entry name" value="HTH_TetR"/>
</dbReference>
<proteinExistence type="predicted"/>
<keyword evidence="2 4" id="KW-0238">DNA-binding</keyword>
<dbReference type="InterPro" id="IPR041347">
    <property type="entry name" value="MftR_C"/>
</dbReference>
<feature type="DNA-binding region" description="H-T-H motif" evidence="4">
    <location>
        <begin position="45"/>
        <end position="64"/>
    </location>
</feature>
<dbReference type="PANTHER" id="PTHR30055:SF238">
    <property type="entry name" value="MYCOFACTOCIN BIOSYNTHESIS TRANSCRIPTIONAL REGULATOR MFTR-RELATED"/>
    <property type="match status" value="1"/>
</dbReference>
<evidence type="ECO:0000256" key="1">
    <source>
        <dbReference type="ARBA" id="ARBA00023015"/>
    </source>
</evidence>
<feature type="region of interest" description="Disordered" evidence="5">
    <location>
        <begin position="1"/>
        <end position="20"/>
    </location>
</feature>
<dbReference type="Proteomes" id="UP000267164">
    <property type="component" value="Chromosome"/>
</dbReference>
<dbReference type="PROSITE" id="PS50977">
    <property type="entry name" value="HTH_TETR_2"/>
    <property type="match status" value="1"/>
</dbReference>
<dbReference type="GO" id="GO:0003700">
    <property type="term" value="F:DNA-binding transcription factor activity"/>
    <property type="evidence" value="ECO:0007669"/>
    <property type="project" value="TreeGrafter"/>
</dbReference>
<evidence type="ECO:0000256" key="4">
    <source>
        <dbReference type="PROSITE-ProRule" id="PRU00335"/>
    </source>
</evidence>
<accession>A0A386ZGX8</accession>
<dbReference type="KEGG" id="nyu:D7D52_26260"/>
<dbReference type="Gene3D" id="1.10.357.10">
    <property type="entry name" value="Tetracycline Repressor, domain 2"/>
    <property type="match status" value="1"/>
</dbReference>
<dbReference type="GO" id="GO:0000976">
    <property type="term" value="F:transcription cis-regulatory region binding"/>
    <property type="evidence" value="ECO:0007669"/>
    <property type="project" value="TreeGrafter"/>
</dbReference>
<evidence type="ECO:0000256" key="2">
    <source>
        <dbReference type="ARBA" id="ARBA00023125"/>
    </source>
</evidence>
<gene>
    <name evidence="7" type="ORF">D7D52_26260</name>
</gene>
<dbReference type="SUPFAM" id="SSF46689">
    <property type="entry name" value="Homeodomain-like"/>
    <property type="match status" value="1"/>
</dbReference>
<dbReference type="Pfam" id="PF00440">
    <property type="entry name" value="TetR_N"/>
    <property type="match status" value="1"/>
</dbReference>
<dbReference type="InterPro" id="IPR050109">
    <property type="entry name" value="HTH-type_TetR-like_transc_reg"/>
</dbReference>
<dbReference type="Pfam" id="PF17754">
    <property type="entry name" value="TetR_C_14"/>
    <property type="match status" value="1"/>
</dbReference>
<dbReference type="RefSeq" id="WP_120740530.1">
    <property type="nucleotide sequence ID" value="NZ_CP032568.1"/>
</dbReference>
<keyword evidence="1" id="KW-0805">Transcription regulation</keyword>
<evidence type="ECO:0000313" key="7">
    <source>
        <dbReference type="EMBL" id="AYF76736.1"/>
    </source>
</evidence>
<keyword evidence="3" id="KW-0804">Transcription</keyword>
<dbReference type="AlphaFoldDB" id="A0A386ZGX8"/>
<reference evidence="7 8" key="1">
    <citation type="submission" date="2018-09" db="EMBL/GenBank/DDBJ databases">
        <title>Nocardia yunnanensis sp. nov., an actinomycete isolated from a soil sample.</title>
        <authorList>
            <person name="Zhang J."/>
        </authorList>
    </citation>
    <scope>NUCLEOTIDE SEQUENCE [LARGE SCALE GENOMIC DNA]</scope>
    <source>
        <strain evidence="7 8">CFHS0054</strain>
    </source>
</reference>
<protein>
    <submittedName>
        <fullName evidence="7">TetR family transcriptional regulator</fullName>
    </submittedName>
</protein>
<keyword evidence="8" id="KW-1185">Reference proteome</keyword>
<evidence type="ECO:0000259" key="6">
    <source>
        <dbReference type="PROSITE" id="PS50977"/>
    </source>
</evidence>
<dbReference type="EMBL" id="CP032568">
    <property type="protein sequence ID" value="AYF76736.1"/>
    <property type="molecule type" value="Genomic_DNA"/>
</dbReference>
<feature type="domain" description="HTH tetR-type" evidence="6">
    <location>
        <begin position="22"/>
        <end position="82"/>
    </location>
</feature>
<evidence type="ECO:0000313" key="8">
    <source>
        <dbReference type="Proteomes" id="UP000267164"/>
    </source>
</evidence>
<evidence type="ECO:0000256" key="5">
    <source>
        <dbReference type="SAM" id="MobiDB-lite"/>
    </source>
</evidence>
<dbReference type="PRINTS" id="PR00455">
    <property type="entry name" value="HTHTETR"/>
</dbReference>